<evidence type="ECO:0000313" key="2">
    <source>
        <dbReference type="Proteomes" id="UP001060215"/>
    </source>
</evidence>
<proteinExistence type="predicted"/>
<keyword evidence="2" id="KW-1185">Reference proteome</keyword>
<organism evidence="1 2">
    <name type="scientific">Camellia lanceoleosa</name>
    <dbReference type="NCBI Taxonomy" id="1840588"/>
    <lineage>
        <taxon>Eukaryota</taxon>
        <taxon>Viridiplantae</taxon>
        <taxon>Streptophyta</taxon>
        <taxon>Embryophyta</taxon>
        <taxon>Tracheophyta</taxon>
        <taxon>Spermatophyta</taxon>
        <taxon>Magnoliopsida</taxon>
        <taxon>eudicotyledons</taxon>
        <taxon>Gunneridae</taxon>
        <taxon>Pentapetalae</taxon>
        <taxon>asterids</taxon>
        <taxon>Ericales</taxon>
        <taxon>Theaceae</taxon>
        <taxon>Camellia</taxon>
    </lineage>
</organism>
<accession>A0ACC0H3L4</accession>
<dbReference type="Proteomes" id="UP001060215">
    <property type="component" value="Chromosome 7"/>
</dbReference>
<protein>
    <submittedName>
        <fullName evidence="1">Metal tolerance protein C4</fullName>
    </submittedName>
</protein>
<reference evidence="1 2" key="1">
    <citation type="journal article" date="2022" name="Plant J.">
        <title>Chromosome-level genome of Camellia lanceoleosa provides a valuable resource for understanding genome evolution and self-incompatibility.</title>
        <authorList>
            <person name="Gong W."/>
            <person name="Xiao S."/>
            <person name="Wang L."/>
            <person name="Liao Z."/>
            <person name="Chang Y."/>
            <person name="Mo W."/>
            <person name="Hu G."/>
            <person name="Li W."/>
            <person name="Zhao G."/>
            <person name="Zhu H."/>
            <person name="Hu X."/>
            <person name="Ji K."/>
            <person name="Xiang X."/>
            <person name="Song Q."/>
            <person name="Yuan D."/>
            <person name="Jin S."/>
            <person name="Zhang L."/>
        </authorList>
    </citation>
    <scope>NUCLEOTIDE SEQUENCE [LARGE SCALE GENOMIC DNA]</scope>
    <source>
        <strain evidence="1">SQ_2022a</strain>
    </source>
</reference>
<comment type="caution">
    <text evidence="1">The sequence shown here is derived from an EMBL/GenBank/DDBJ whole genome shotgun (WGS) entry which is preliminary data.</text>
</comment>
<dbReference type="EMBL" id="CM045764">
    <property type="protein sequence ID" value="KAI8007332.1"/>
    <property type="molecule type" value="Genomic_DNA"/>
</dbReference>
<gene>
    <name evidence="1" type="ORF">LOK49_LG07G01079</name>
</gene>
<evidence type="ECO:0000313" key="1">
    <source>
        <dbReference type="EMBL" id="KAI8007332.1"/>
    </source>
</evidence>
<sequence>MEELDGVAVIGLLIAAASLVVVNTTGNAIYDPTGSIIVGNILGMEAMEIMVACSAMVLAKKEQSKEGDNQSIDSS</sequence>
<name>A0ACC0H3L4_9ERIC</name>